<dbReference type="PROSITE" id="PS00061">
    <property type="entry name" value="ADH_SHORT"/>
    <property type="match status" value="1"/>
</dbReference>
<evidence type="ECO:0000256" key="3">
    <source>
        <dbReference type="ARBA" id="ARBA00023002"/>
    </source>
</evidence>
<dbReference type="EMBL" id="GL629765">
    <property type="protein sequence ID" value="EFX04763.1"/>
    <property type="molecule type" value="Genomic_DNA"/>
</dbReference>
<organism evidence="6">
    <name type="scientific">Grosmannia clavigera (strain kw1407 / UAMH 11150)</name>
    <name type="common">Blue stain fungus</name>
    <name type="synonym">Graphiocladiella clavigera</name>
    <dbReference type="NCBI Taxonomy" id="655863"/>
    <lineage>
        <taxon>Eukaryota</taxon>
        <taxon>Fungi</taxon>
        <taxon>Dikarya</taxon>
        <taxon>Ascomycota</taxon>
        <taxon>Pezizomycotina</taxon>
        <taxon>Sordariomycetes</taxon>
        <taxon>Sordariomycetidae</taxon>
        <taxon>Ophiostomatales</taxon>
        <taxon>Ophiostomataceae</taxon>
        <taxon>Leptographium</taxon>
    </lineage>
</organism>
<proteinExistence type="inferred from homology"/>
<gene>
    <name evidence="5" type="ORF">CMQ_1691</name>
</gene>
<dbReference type="AlphaFoldDB" id="F0XET0"/>
<name>F0XET0_GROCL</name>
<evidence type="ECO:0000313" key="6">
    <source>
        <dbReference type="Proteomes" id="UP000007796"/>
    </source>
</evidence>
<comment type="similarity">
    <text evidence="1 4">Belongs to the short-chain dehydrogenases/reductases (SDR) family.</text>
</comment>
<dbReference type="Pfam" id="PF00106">
    <property type="entry name" value="adh_short"/>
    <property type="match status" value="1"/>
</dbReference>
<dbReference type="InterPro" id="IPR002347">
    <property type="entry name" value="SDR_fam"/>
</dbReference>
<dbReference type="CDD" id="cd05233">
    <property type="entry name" value="SDR_c"/>
    <property type="match status" value="1"/>
</dbReference>
<dbReference type="GO" id="GO:0016491">
    <property type="term" value="F:oxidoreductase activity"/>
    <property type="evidence" value="ECO:0007669"/>
    <property type="project" value="UniProtKB-KW"/>
</dbReference>
<reference evidence="5 6" key="1">
    <citation type="journal article" date="2011" name="Proc. Natl. Acad. Sci. U.S.A.">
        <title>Genome and transcriptome analyses of the mountain pine beetle-fungal symbiont Grosmannia clavigera, a lodgepole pine pathogen.</title>
        <authorList>
            <person name="DiGuistini S."/>
            <person name="Wang Y."/>
            <person name="Liao N.Y."/>
            <person name="Taylor G."/>
            <person name="Tanguay P."/>
            <person name="Feau N."/>
            <person name="Henrissat B."/>
            <person name="Chan S.K."/>
            <person name="Hesse-Orce U."/>
            <person name="Alamouti S.M."/>
            <person name="Tsui C.K.M."/>
            <person name="Docking R.T."/>
            <person name="Levasseur A."/>
            <person name="Haridas S."/>
            <person name="Robertson G."/>
            <person name="Birol I."/>
            <person name="Holt R.A."/>
            <person name="Marra M.A."/>
            <person name="Hamelin R.C."/>
            <person name="Hirst M."/>
            <person name="Jones S.J.M."/>
            <person name="Bohlmann J."/>
            <person name="Breuil C."/>
        </authorList>
    </citation>
    <scope>NUCLEOTIDE SEQUENCE [LARGE SCALE GENOMIC DNA]</scope>
    <source>
        <strain evidence="6">kw1407 / UAMH 11150</strain>
    </source>
</reference>
<dbReference type="InterPro" id="IPR052178">
    <property type="entry name" value="Sec_Metab_Biosynth_SDR"/>
</dbReference>
<dbReference type="InParanoid" id="F0XET0"/>
<dbReference type="PRINTS" id="PR00081">
    <property type="entry name" value="GDHRDH"/>
</dbReference>
<dbReference type="SUPFAM" id="SSF51735">
    <property type="entry name" value="NAD(P)-binding Rossmann-fold domains"/>
    <property type="match status" value="1"/>
</dbReference>
<evidence type="ECO:0000256" key="2">
    <source>
        <dbReference type="ARBA" id="ARBA00022857"/>
    </source>
</evidence>
<keyword evidence="3" id="KW-0560">Oxidoreductase</keyword>
<protein>
    <submittedName>
        <fullName evidence="5">Short chain dehydrogenase reductase</fullName>
    </submittedName>
</protein>
<dbReference type="eggNOG" id="KOG0725">
    <property type="taxonomic scope" value="Eukaryota"/>
</dbReference>
<dbReference type="PRINTS" id="PR00080">
    <property type="entry name" value="SDRFAMILY"/>
</dbReference>
<dbReference type="STRING" id="655863.F0XET0"/>
<dbReference type="PANTHER" id="PTHR43618">
    <property type="entry name" value="7-ALPHA-HYDROXYSTEROID DEHYDROGENASE"/>
    <property type="match status" value="1"/>
</dbReference>
<evidence type="ECO:0000256" key="1">
    <source>
        <dbReference type="ARBA" id="ARBA00006484"/>
    </source>
</evidence>
<keyword evidence="2" id="KW-0521">NADP</keyword>
<dbReference type="RefSeq" id="XP_014174245.1">
    <property type="nucleotide sequence ID" value="XM_014318770.1"/>
</dbReference>
<dbReference type="Proteomes" id="UP000007796">
    <property type="component" value="Unassembled WGS sequence"/>
</dbReference>
<dbReference type="PANTHER" id="PTHR43618:SF18">
    <property type="entry name" value="SHORT CHAIN DEHYDROGENASE_REDUCTASE FAMILY (AFU_ORTHOLOGUE AFUA_5G12480)"/>
    <property type="match status" value="1"/>
</dbReference>
<evidence type="ECO:0000313" key="5">
    <source>
        <dbReference type="EMBL" id="EFX04763.1"/>
    </source>
</evidence>
<dbReference type="HOGENOM" id="CLU_010194_12_1_1"/>
<keyword evidence="6" id="KW-1185">Reference proteome</keyword>
<dbReference type="OrthoDB" id="2962696at2759"/>
<dbReference type="FunFam" id="3.40.50.720:FF:000084">
    <property type="entry name" value="Short-chain dehydrogenase reductase"/>
    <property type="match status" value="1"/>
</dbReference>
<dbReference type="InterPro" id="IPR036291">
    <property type="entry name" value="NAD(P)-bd_dom_sf"/>
</dbReference>
<sequence length="287" mass="30087">MASIEISQLFTVQDLVAVVTGGGSGIGLMMAQALEANGATVYIFGRRRETLEKAASTAKHANIFPIVGDVTSKADLERAAAEVEAAHGHVDIVIANAGIGGPGMVELPANATLDQFRQHISTWTAEAFTQTFAVNTTAVFNTAAAFLGLLDAANKRNGNRAPSPKKSQIVAVSSISAFYRQPVHGYAYSASKAAVVHMMKQLATSLVPYGIRANVIAPGLYPSELTVGALDAYKDGWPKTLIPEERPGELQDMAGAILFLASRAGAYINGNVLVTDGGRLSVLPASY</sequence>
<dbReference type="InterPro" id="IPR020904">
    <property type="entry name" value="Sc_DH/Rdtase_CS"/>
</dbReference>
<accession>F0XET0</accession>
<evidence type="ECO:0000256" key="4">
    <source>
        <dbReference type="RuleBase" id="RU000363"/>
    </source>
</evidence>
<dbReference type="GeneID" id="25974597"/>
<dbReference type="Gene3D" id="3.40.50.720">
    <property type="entry name" value="NAD(P)-binding Rossmann-like Domain"/>
    <property type="match status" value="1"/>
</dbReference>